<dbReference type="InterPro" id="IPR018875">
    <property type="entry name" value="Antirepressor_Ant_N"/>
</dbReference>
<dbReference type="Pfam" id="PF10547">
    <property type="entry name" value="P22_AR_N"/>
    <property type="match status" value="1"/>
</dbReference>
<evidence type="ECO:0000313" key="3">
    <source>
        <dbReference type="Proteomes" id="UP000187001"/>
    </source>
</evidence>
<dbReference type="RefSeq" id="WP_076207019.1">
    <property type="nucleotide sequence ID" value="NZ_MBER01000134.1"/>
</dbReference>
<evidence type="ECO:0000313" key="2">
    <source>
        <dbReference type="EMBL" id="OMC37989.1"/>
    </source>
</evidence>
<reference evidence="2 3" key="1">
    <citation type="submission" date="2016-07" db="EMBL/GenBank/DDBJ databases">
        <authorList>
            <person name="Sutton G."/>
            <person name="Brinkac L."/>
            <person name="Sanka R."/>
            <person name="Adams M."/>
            <person name="Lau E."/>
            <person name="Kumar A."/>
            <person name="Macaden R."/>
        </authorList>
    </citation>
    <scope>NUCLEOTIDE SEQUENCE [LARGE SCALE GENOMIC DNA]</scope>
    <source>
        <strain evidence="2 3">GA-0871</strain>
    </source>
</reference>
<protein>
    <recommendedName>
        <fullName evidence="1">Antirepressor protein ant N-terminal domain-containing protein</fullName>
    </recommendedName>
</protein>
<feature type="domain" description="Antirepressor protein ant N-terminal" evidence="1">
    <location>
        <begin position="10"/>
        <end position="116"/>
    </location>
</feature>
<name>A0ABD6QHY3_MYCFO</name>
<sequence>MDYSGDLVPVQFHGDTIYVAKVNDRPHVILKPAFEAIGVDADQQIRKLQSQPWSCTAVTPVQVGGQVRNMVTADLRSFLMALATIPVSRVADHVRPKLIDYQREVADVIEAHFTRSRHRETIPNTVTWEELSALMRQRYGIDLDICDITRALRDGGVLKQTNAPRKRYRNWFWFTGSAWTIHPHVLPELTRKVVETRKVLGDAAAIQMELAMDSEIYQGVES</sequence>
<dbReference type="Proteomes" id="UP000187001">
    <property type="component" value="Unassembled WGS sequence"/>
</dbReference>
<accession>A0ABD6QHY3</accession>
<evidence type="ECO:0000259" key="1">
    <source>
        <dbReference type="Pfam" id="PF10547"/>
    </source>
</evidence>
<gene>
    <name evidence="2" type="ORF">A5742_07865</name>
</gene>
<dbReference type="AlphaFoldDB" id="A0ABD6QHY3"/>
<organism evidence="2 3">
    <name type="scientific">Mycolicibacterium fortuitum</name>
    <name type="common">Mycobacterium fortuitum</name>
    <dbReference type="NCBI Taxonomy" id="1766"/>
    <lineage>
        <taxon>Bacteria</taxon>
        <taxon>Bacillati</taxon>
        <taxon>Actinomycetota</taxon>
        <taxon>Actinomycetes</taxon>
        <taxon>Mycobacteriales</taxon>
        <taxon>Mycobacteriaceae</taxon>
        <taxon>Mycolicibacterium</taxon>
    </lineage>
</organism>
<proteinExistence type="predicted"/>
<comment type="caution">
    <text evidence="2">The sequence shown here is derived from an EMBL/GenBank/DDBJ whole genome shotgun (WGS) entry which is preliminary data.</text>
</comment>
<dbReference type="PRINTS" id="PR01994">
    <property type="entry name" value="ANTIREPRESSR"/>
</dbReference>
<dbReference type="EMBL" id="MBER01000134">
    <property type="protein sequence ID" value="OMC37989.1"/>
    <property type="molecule type" value="Genomic_DNA"/>
</dbReference>